<dbReference type="InterPro" id="IPR011763">
    <property type="entry name" value="COA_CT_C"/>
</dbReference>
<evidence type="ECO:0000259" key="4">
    <source>
        <dbReference type="PROSITE" id="PS50989"/>
    </source>
</evidence>
<dbReference type="EMBL" id="JACIGI010000007">
    <property type="protein sequence ID" value="MBB4285467.1"/>
    <property type="molecule type" value="Genomic_DNA"/>
</dbReference>
<dbReference type="FunFam" id="3.90.226.10:FF:000017">
    <property type="entry name" value="Propionyl-CoA carboxylase subunit beta 5"/>
    <property type="match status" value="1"/>
</dbReference>
<keyword evidence="5" id="KW-0436">Ligase</keyword>
<dbReference type="AlphaFoldDB" id="A0A7W6WKI0"/>
<dbReference type="InterPro" id="IPR011762">
    <property type="entry name" value="COA_CT_N"/>
</dbReference>
<comment type="similarity">
    <text evidence="1">Belongs to the AccD/PCCB family.</text>
</comment>
<dbReference type="Gene3D" id="3.90.226.10">
    <property type="entry name" value="2-enoyl-CoA Hydratase, Chain A, domain 1"/>
    <property type="match status" value="2"/>
</dbReference>
<feature type="domain" description="CoA carboxyltransferase C-terminal" evidence="4">
    <location>
        <begin position="261"/>
        <end position="504"/>
    </location>
</feature>
<dbReference type="RefSeq" id="WP_184432700.1">
    <property type="nucleotide sequence ID" value="NZ_JACIGI010000007.1"/>
</dbReference>
<dbReference type="PROSITE" id="PS50989">
    <property type="entry name" value="COA_CT_CTER"/>
    <property type="match status" value="1"/>
</dbReference>
<evidence type="ECO:0000256" key="2">
    <source>
        <dbReference type="ARBA" id="ARBA00074538"/>
    </source>
</evidence>
<dbReference type="Pfam" id="PF01039">
    <property type="entry name" value="Carboxyl_trans"/>
    <property type="match status" value="1"/>
</dbReference>
<dbReference type="InterPro" id="IPR051047">
    <property type="entry name" value="AccD/PCCB"/>
</dbReference>
<dbReference type="GO" id="GO:0003989">
    <property type="term" value="F:acetyl-CoA carboxylase activity"/>
    <property type="evidence" value="ECO:0007669"/>
    <property type="project" value="UniProtKB-ARBA"/>
</dbReference>
<evidence type="ECO:0000313" key="6">
    <source>
        <dbReference type="Proteomes" id="UP000555728"/>
    </source>
</evidence>
<keyword evidence="6" id="KW-1185">Reference proteome</keyword>
<evidence type="ECO:0000256" key="1">
    <source>
        <dbReference type="ARBA" id="ARBA00006102"/>
    </source>
</evidence>
<dbReference type="GO" id="GO:0015977">
    <property type="term" value="P:carbon fixation"/>
    <property type="evidence" value="ECO:0007669"/>
    <property type="project" value="UniProtKB-ARBA"/>
</dbReference>
<accession>A0A7W6WKI0</accession>
<comment type="caution">
    <text evidence="5">The sequence shown here is derived from an EMBL/GenBank/DDBJ whole genome shotgun (WGS) entry which is preliminary data.</text>
</comment>
<feature type="domain" description="CoA carboxyltransferase N-terminal" evidence="3">
    <location>
        <begin position="1"/>
        <end position="257"/>
    </location>
</feature>
<dbReference type="GO" id="GO:0009317">
    <property type="term" value="C:acetyl-CoA carboxylase complex"/>
    <property type="evidence" value="ECO:0007669"/>
    <property type="project" value="UniProtKB-ARBA"/>
</dbReference>
<name>A0A7W6WKI0_9PROT</name>
<gene>
    <name evidence="5" type="ORF">GGD88_001185</name>
</gene>
<dbReference type="PROSITE" id="PS50980">
    <property type="entry name" value="COA_CT_NTER"/>
    <property type="match status" value="1"/>
</dbReference>
<dbReference type="GO" id="GO:0004658">
    <property type="term" value="F:propionyl-CoA carboxylase activity"/>
    <property type="evidence" value="ECO:0007669"/>
    <property type="project" value="UniProtKB-ARBA"/>
</dbReference>
<organism evidence="5 6">
    <name type="scientific">Roseospira goensis</name>
    <dbReference type="NCBI Taxonomy" id="391922"/>
    <lineage>
        <taxon>Bacteria</taxon>
        <taxon>Pseudomonadati</taxon>
        <taxon>Pseudomonadota</taxon>
        <taxon>Alphaproteobacteria</taxon>
        <taxon>Rhodospirillales</taxon>
        <taxon>Rhodospirillaceae</taxon>
        <taxon>Roseospira</taxon>
    </lineage>
</organism>
<dbReference type="Proteomes" id="UP000555728">
    <property type="component" value="Unassembled WGS sequence"/>
</dbReference>
<proteinExistence type="inferred from homology"/>
<sequence length="510" mass="56013">MQDIIRQLDAKRGQARLGGGQRRIDAQHARGKLTARERIDLLLDPDSFEEWDMFVEHRCHSFGMDETRVPGDGVVTGQGTINGRLVFVFSQDFTVFGGSLSMAHAEKICKIMDQAIRVGAPVIGLNDSGGARIQEGVDSLAGYADVFQRNVLGSGVVPQISMIMGPCAGGAVYSPAMTDFIFMVEDSSNMFVTGPEVVKTVTHEEVTSEELGGALTHTGKSGVADLSFVNDVEALLNLRRFMDFLPGSNREAAPVKPTEDPFDRMELSLDTLVPDNANKPYDMKELIEKVVDEHDFFEIAPRYAQNIITGFARMEGRTVGIVANQPMVLAGCLDIDSARKGGRFVRFCDAFNIPIITFVDVPGFLPGVSQEYGGIIKHGAKLLYAYAEATVPKITVITRKAYGGAYVVMASKHLRGDVNYAWPSAEIAVMGPKGAVEIIFRKDLNDPEKIAARTEEYRSHFANPFVAGARGFIDDVIMPHNTRKRLCKSLAMLRGKRLENPWRKHGNIPL</sequence>
<dbReference type="PANTHER" id="PTHR43842">
    <property type="entry name" value="PROPIONYL-COA CARBOXYLASE BETA CHAIN"/>
    <property type="match status" value="1"/>
</dbReference>
<dbReference type="SUPFAM" id="SSF52096">
    <property type="entry name" value="ClpP/crotonase"/>
    <property type="match status" value="2"/>
</dbReference>
<evidence type="ECO:0000259" key="3">
    <source>
        <dbReference type="PROSITE" id="PS50980"/>
    </source>
</evidence>
<dbReference type="PANTHER" id="PTHR43842:SF4">
    <property type="match status" value="1"/>
</dbReference>
<evidence type="ECO:0000313" key="5">
    <source>
        <dbReference type="EMBL" id="MBB4285467.1"/>
    </source>
</evidence>
<dbReference type="InterPro" id="IPR034733">
    <property type="entry name" value="AcCoA_carboxyl_beta"/>
</dbReference>
<dbReference type="InterPro" id="IPR029045">
    <property type="entry name" value="ClpP/crotonase-like_dom_sf"/>
</dbReference>
<reference evidence="5 6" key="1">
    <citation type="submission" date="2020-08" db="EMBL/GenBank/DDBJ databases">
        <title>Genome sequencing of Purple Non-Sulfur Bacteria from various extreme environments.</title>
        <authorList>
            <person name="Mayer M."/>
        </authorList>
    </citation>
    <scope>NUCLEOTIDE SEQUENCE [LARGE SCALE GENOMIC DNA]</scope>
    <source>
        <strain evidence="5 6">JA135</strain>
    </source>
</reference>
<protein>
    <recommendedName>
        <fullName evidence="2">Propionyl-CoA carboxylase beta chain</fullName>
    </recommendedName>
</protein>
<dbReference type="FunFam" id="3.90.226.10:FF:000016">
    <property type="entry name" value="Propionyl-CoA carboxylase, beta subunit"/>
    <property type="match status" value="1"/>
</dbReference>